<evidence type="ECO:0000259" key="13">
    <source>
        <dbReference type="Pfam" id="PF08263"/>
    </source>
</evidence>
<dbReference type="InterPro" id="IPR053211">
    <property type="entry name" value="DNA_repair-toleration"/>
</dbReference>
<evidence type="ECO:0000256" key="5">
    <source>
        <dbReference type="ARBA" id="ARBA00022614"/>
    </source>
</evidence>
<keyword evidence="10" id="KW-1015">Disulfide bond</keyword>
<evidence type="ECO:0000256" key="8">
    <source>
        <dbReference type="ARBA" id="ARBA00022821"/>
    </source>
</evidence>
<evidence type="ECO:0000313" key="14">
    <source>
        <dbReference type="EMBL" id="RHN78406.1"/>
    </source>
</evidence>
<dbReference type="InterPro" id="IPR013210">
    <property type="entry name" value="LRR_N_plant-typ"/>
</dbReference>
<evidence type="ECO:0000256" key="9">
    <source>
        <dbReference type="ARBA" id="ARBA00023136"/>
    </source>
</evidence>
<keyword evidence="7" id="KW-0677">Repeat</keyword>
<dbReference type="InterPro" id="IPR001611">
    <property type="entry name" value="Leu-rich_rpt"/>
</dbReference>
<keyword evidence="6 12" id="KW-0732">Signal</keyword>
<evidence type="ECO:0000256" key="6">
    <source>
        <dbReference type="ARBA" id="ARBA00022729"/>
    </source>
</evidence>
<gene>
    <name evidence="14" type="ORF">MtrunA17_Chr1g0165161</name>
</gene>
<feature type="domain" description="Leucine-rich repeat-containing N-terminal plant-type" evidence="13">
    <location>
        <begin position="26"/>
        <end position="68"/>
    </location>
</feature>
<evidence type="ECO:0000256" key="4">
    <source>
        <dbReference type="ARBA" id="ARBA00022525"/>
    </source>
</evidence>
<name>A0A396JJJ8_MEDTR</name>
<sequence length="198" mass="22163">MTGLLLFFCVFVMVTSPHADAKNQGNEADALLKWKASFDKQSKEILSSWIGNNPCSSIGLSWEGIICDNNSKSINKIDLTSFELKGTLQSLNFSSLPKIQKLVLRNNFFYGVIPYHIGVMSNLNTLDFSQNYLYGSIPNSIGNLSKLSHIDLSENDISGIIPFEIGRLRNLTILDFHSCNLYTNFNRNVGQYINSIVI</sequence>
<keyword evidence="4" id="KW-0964">Secreted</keyword>
<keyword evidence="14" id="KW-0808">Transferase</keyword>
<keyword evidence="14" id="KW-0418">Kinase</keyword>
<dbReference type="SUPFAM" id="SSF52058">
    <property type="entry name" value="L domain-like"/>
    <property type="match status" value="1"/>
</dbReference>
<comment type="subcellular location">
    <subcellularLocation>
        <location evidence="1">Membrane</location>
        <topology evidence="1">Peripheral membrane protein</topology>
    </subcellularLocation>
    <subcellularLocation>
        <location evidence="2">Secreted</location>
        <location evidence="2">Cell wall</location>
    </subcellularLocation>
</comment>
<evidence type="ECO:0000256" key="11">
    <source>
        <dbReference type="ARBA" id="ARBA00038043"/>
    </source>
</evidence>
<dbReference type="EC" id="2.7.11.1" evidence="14"/>
<evidence type="ECO:0000256" key="10">
    <source>
        <dbReference type="ARBA" id="ARBA00023157"/>
    </source>
</evidence>
<dbReference type="GO" id="GO:0006952">
    <property type="term" value="P:defense response"/>
    <property type="evidence" value="ECO:0007669"/>
    <property type="project" value="UniProtKB-KW"/>
</dbReference>
<keyword evidence="14" id="KW-0723">Serine/threonine-protein kinase</keyword>
<feature type="chain" id="PRO_5017367377" evidence="12">
    <location>
        <begin position="22"/>
        <end position="198"/>
    </location>
</feature>
<keyword evidence="3" id="KW-0134">Cell wall</keyword>
<dbReference type="FunFam" id="3.80.10.10:FF:000400">
    <property type="entry name" value="Nuclear pore complex protein NUP107"/>
    <property type="match status" value="1"/>
</dbReference>
<evidence type="ECO:0000256" key="12">
    <source>
        <dbReference type="SAM" id="SignalP"/>
    </source>
</evidence>
<feature type="signal peptide" evidence="12">
    <location>
        <begin position="1"/>
        <end position="21"/>
    </location>
</feature>
<dbReference type="GO" id="GO:0016020">
    <property type="term" value="C:membrane"/>
    <property type="evidence" value="ECO:0007669"/>
    <property type="project" value="UniProtKB-SubCell"/>
</dbReference>
<dbReference type="Pfam" id="PF13855">
    <property type="entry name" value="LRR_8"/>
    <property type="match status" value="1"/>
</dbReference>
<protein>
    <submittedName>
        <fullName evidence="14">Putative non-specific serine/threonine protein kinase</fullName>
        <ecNumber evidence="14">2.7.11.1</ecNumber>
    </submittedName>
</protein>
<comment type="similarity">
    <text evidence="11">Belongs to the polygalacturonase-inhibiting protein family.</text>
</comment>
<keyword evidence="9" id="KW-0472">Membrane</keyword>
<dbReference type="Gene3D" id="3.80.10.10">
    <property type="entry name" value="Ribonuclease Inhibitor"/>
    <property type="match status" value="1"/>
</dbReference>
<evidence type="ECO:0000256" key="1">
    <source>
        <dbReference type="ARBA" id="ARBA00004170"/>
    </source>
</evidence>
<proteinExistence type="inferred from homology"/>
<dbReference type="PANTHER" id="PTHR48060:SF21">
    <property type="entry name" value="L DOMAIN-LIKE PROTEIN"/>
    <property type="match status" value="1"/>
</dbReference>
<dbReference type="InterPro" id="IPR032675">
    <property type="entry name" value="LRR_dom_sf"/>
</dbReference>
<evidence type="ECO:0000256" key="3">
    <source>
        <dbReference type="ARBA" id="ARBA00022512"/>
    </source>
</evidence>
<dbReference type="Pfam" id="PF08263">
    <property type="entry name" value="LRRNT_2"/>
    <property type="match status" value="1"/>
</dbReference>
<dbReference type="PANTHER" id="PTHR48060">
    <property type="entry name" value="DNA DAMAGE-REPAIR/TOLERATION PROTEIN DRT100"/>
    <property type="match status" value="1"/>
</dbReference>
<dbReference type="Gramene" id="rna1958">
    <property type="protein sequence ID" value="RHN78406.1"/>
    <property type="gene ID" value="gene1958"/>
</dbReference>
<evidence type="ECO:0000256" key="2">
    <source>
        <dbReference type="ARBA" id="ARBA00004191"/>
    </source>
</evidence>
<dbReference type="AlphaFoldDB" id="A0A396JJJ8"/>
<keyword evidence="5" id="KW-0433">Leucine-rich repeat</keyword>
<comment type="caution">
    <text evidence="14">The sequence shown here is derived from an EMBL/GenBank/DDBJ whole genome shotgun (WGS) entry which is preliminary data.</text>
</comment>
<accession>A0A396JJJ8</accession>
<dbReference type="EMBL" id="PSQE01000001">
    <property type="protein sequence ID" value="RHN78406.1"/>
    <property type="molecule type" value="Genomic_DNA"/>
</dbReference>
<dbReference type="Proteomes" id="UP000265566">
    <property type="component" value="Chromosome 1"/>
</dbReference>
<dbReference type="GO" id="GO:0004674">
    <property type="term" value="F:protein serine/threonine kinase activity"/>
    <property type="evidence" value="ECO:0007669"/>
    <property type="project" value="UniProtKB-KW"/>
</dbReference>
<keyword evidence="8" id="KW-0611">Plant defense</keyword>
<evidence type="ECO:0000256" key="7">
    <source>
        <dbReference type="ARBA" id="ARBA00022737"/>
    </source>
</evidence>
<organism evidence="14">
    <name type="scientific">Medicago truncatula</name>
    <name type="common">Barrel medic</name>
    <name type="synonym">Medicago tribuloides</name>
    <dbReference type="NCBI Taxonomy" id="3880"/>
    <lineage>
        <taxon>Eukaryota</taxon>
        <taxon>Viridiplantae</taxon>
        <taxon>Streptophyta</taxon>
        <taxon>Embryophyta</taxon>
        <taxon>Tracheophyta</taxon>
        <taxon>Spermatophyta</taxon>
        <taxon>Magnoliopsida</taxon>
        <taxon>eudicotyledons</taxon>
        <taxon>Gunneridae</taxon>
        <taxon>Pentapetalae</taxon>
        <taxon>rosids</taxon>
        <taxon>fabids</taxon>
        <taxon>Fabales</taxon>
        <taxon>Fabaceae</taxon>
        <taxon>Papilionoideae</taxon>
        <taxon>50 kb inversion clade</taxon>
        <taxon>NPAAA clade</taxon>
        <taxon>Hologalegina</taxon>
        <taxon>IRL clade</taxon>
        <taxon>Trifolieae</taxon>
        <taxon>Medicago</taxon>
    </lineage>
</organism>
<reference evidence="14" key="1">
    <citation type="journal article" date="2018" name="Nat. Plants">
        <title>Whole-genome landscape of Medicago truncatula symbiotic genes.</title>
        <authorList>
            <person name="Pecrix Y."/>
            <person name="Gamas P."/>
            <person name="Carrere S."/>
        </authorList>
    </citation>
    <scope>NUCLEOTIDE SEQUENCE</scope>
    <source>
        <tissue evidence="14">Leaves</tissue>
    </source>
</reference>